<dbReference type="SUPFAM" id="SSF56801">
    <property type="entry name" value="Acetyl-CoA synthetase-like"/>
    <property type="match status" value="1"/>
</dbReference>
<protein>
    <submittedName>
        <fullName evidence="5">Putative non-ribosomal peptide synthetase</fullName>
    </submittedName>
</protein>
<evidence type="ECO:0000256" key="2">
    <source>
        <dbReference type="ARBA" id="ARBA00022450"/>
    </source>
</evidence>
<dbReference type="Gene3D" id="1.10.1200.10">
    <property type="entry name" value="ACP-like"/>
    <property type="match status" value="1"/>
</dbReference>
<dbReference type="Pfam" id="PF00975">
    <property type="entry name" value="Thioesterase"/>
    <property type="match status" value="1"/>
</dbReference>
<dbReference type="Gene3D" id="3.40.50.1820">
    <property type="entry name" value="alpha/beta hydrolase"/>
    <property type="match status" value="1"/>
</dbReference>
<evidence type="ECO:0000259" key="4">
    <source>
        <dbReference type="PROSITE" id="PS50075"/>
    </source>
</evidence>
<proteinExistence type="predicted"/>
<dbReference type="Pfam" id="PF00501">
    <property type="entry name" value="AMP-binding"/>
    <property type="match status" value="2"/>
</dbReference>
<keyword evidence="2" id="KW-0596">Phosphopantetheine</keyword>
<dbReference type="InterPro" id="IPR042099">
    <property type="entry name" value="ANL_N_sf"/>
</dbReference>
<dbReference type="Proteomes" id="UP000002204">
    <property type="component" value="Chromosome"/>
</dbReference>
<dbReference type="HOGENOM" id="CLU_000022_2_13_11"/>
<dbReference type="InterPro" id="IPR000873">
    <property type="entry name" value="AMP-dep_synth/lig_dom"/>
</dbReference>
<dbReference type="InterPro" id="IPR020845">
    <property type="entry name" value="AMP-binding_CS"/>
</dbReference>
<dbReference type="EMBL" id="AP008957">
    <property type="protein sequence ID" value="BAH33041.1"/>
    <property type="molecule type" value="Genomic_DNA"/>
</dbReference>
<dbReference type="GO" id="GO:0031177">
    <property type="term" value="F:phosphopantetheine binding"/>
    <property type="evidence" value="ECO:0007669"/>
    <property type="project" value="InterPro"/>
</dbReference>
<dbReference type="InterPro" id="IPR006162">
    <property type="entry name" value="Ppantetheine_attach_site"/>
</dbReference>
<dbReference type="Gene3D" id="3.40.50.12780">
    <property type="entry name" value="N-terminal domain of ligase-like"/>
    <property type="match status" value="1"/>
</dbReference>
<evidence type="ECO:0000256" key="1">
    <source>
        <dbReference type="ARBA" id="ARBA00001957"/>
    </source>
</evidence>
<dbReference type="Pfam" id="PF13193">
    <property type="entry name" value="AMP-binding_C"/>
    <property type="match status" value="1"/>
</dbReference>
<sequence length="845" mass="92308">MMKVVDLGLERTRYAVIDETIESRWRRVTSMQHDAVAVVTPRDRITFAELELRTDALVRELRLRGSHGARPVAVDLEPTAESVPAILATLISGRPLVMIDPQLPEARRAHIMSTSGAVPLQSILDESAATGFRFDSALEPSSSDPAMIAFTSGTSGAPKGVVLSHSMCLNKADELAAAIDLRPDDHIGNLLPVSFGAGITALIMGLMNGVTVYCWDPRIDGVSGIDDWLIENSITTTHCAPSFLRAWSDLDCGAANDDSIGSLRVVVTYGEAVHGEDYARHRSHGFARVTYVNWLATTETGVVAYNVFPPHSELPVGVVPAGRARDGKDVQIVDVNGVPLPDGEIGEIQVVSSDLADGYHGDPDRTATRFTRLGDGVSIYRTGDRGRIDERGELQLRGRVDDAVKIRGYLVEPMEVEAHIRRIPGVADVFVAVVLENDRPEIVAYVVLTKAVMARSGAEMRRELATYLPAWMLPRHFVLMPALPRNERGKVDRTALPSVEVRSTPPTLAGPAELWLSSIWESILGIDSIDREDDFFELGGDSLASTEVVAKIHDMFRIRITAAEFAAASTVKDLAALVDRRRIDPDDRVCHNTMVPLKLEGSGRPLFIMNGAGCPSTTLSTLSKALHTDRPVYALQPHGFESRGLPDRSVKASARRFIFEIKKIQPTGPYLLAGYSYGGYVALEMATQLSESGDTVEHVTVLDTRISTEAAARLAGRAGITLDPSIVDLAPQPSTNARWKPTRRTVAAMWIRTLFAGILQYPPATQWTVFLYIGGQALRKHRMRTCAAPVTVIRGATNNRGREIWSLIATGSLEFDDVDACHEDVVRQPYVRKTAAIIDRVCDRA</sequence>
<name>C0ZXF6_RHOE4</name>
<dbReference type="InterPro" id="IPR029058">
    <property type="entry name" value="AB_hydrolase_fold"/>
</dbReference>
<reference evidence="6" key="1">
    <citation type="submission" date="2005-03" db="EMBL/GenBank/DDBJ databases">
        <title>Comparison of the complete genome sequences of Rhodococcus erythropolis PR4 and Rhodococcus opacus B4.</title>
        <authorList>
            <person name="Takarada H."/>
            <person name="Sekine M."/>
            <person name="Hosoyama A."/>
            <person name="Yamada R."/>
            <person name="Fujisawa T."/>
            <person name="Omata S."/>
            <person name="Shimizu A."/>
            <person name="Tsukatani N."/>
            <person name="Tanikawa S."/>
            <person name="Fujita N."/>
            <person name="Harayama S."/>
        </authorList>
    </citation>
    <scope>NUCLEOTIDE SEQUENCE [LARGE SCALE GENOMIC DNA]</scope>
    <source>
        <strain evidence="6">PR4 / NBRC 100887</strain>
    </source>
</reference>
<dbReference type="PROSITE" id="PS00455">
    <property type="entry name" value="AMP_BINDING"/>
    <property type="match status" value="1"/>
</dbReference>
<organism evidence="5 6">
    <name type="scientific">Rhodococcus erythropolis (strain PR4 / NBRC 100887)</name>
    <dbReference type="NCBI Taxonomy" id="234621"/>
    <lineage>
        <taxon>Bacteria</taxon>
        <taxon>Bacillati</taxon>
        <taxon>Actinomycetota</taxon>
        <taxon>Actinomycetes</taxon>
        <taxon>Mycobacteriales</taxon>
        <taxon>Nocardiaceae</taxon>
        <taxon>Rhodococcus</taxon>
        <taxon>Rhodococcus erythropolis group</taxon>
    </lineage>
</organism>
<dbReference type="SUPFAM" id="SSF47336">
    <property type="entry name" value="ACP-like"/>
    <property type="match status" value="1"/>
</dbReference>
<dbReference type="eggNOG" id="COG1020">
    <property type="taxonomic scope" value="Bacteria"/>
</dbReference>
<accession>C0ZXF6</accession>
<dbReference type="PANTHER" id="PTHR44845:SF6">
    <property type="entry name" value="BETA-ALANINE-ACTIVATING ENZYME"/>
    <property type="match status" value="1"/>
</dbReference>
<dbReference type="SUPFAM" id="SSF53474">
    <property type="entry name" value="alpha/beta-Hydrolases"/>
    <property type="match status" value="1"/>
</dbReference>
<dbReference type="InterPro" id="IPR025110">
    <property type="entry name" value="AMP-bd_C"/>
</dbReference>
<gene>
    <name evidence="5" type="ordered locus">RER_23330</name>
</gene>
<dbReference type="InterPro" id="IPR001031">
    <property type="entry name" value="Thioesterase"/>
</dbReference>
<evidence type="ECO:0000313" key="6">
    <source>
        <dbReference type="Proteomes" id="UP000002204"/>
    </source>
</evidence>
<dbReference type="InterPro" id="IPR020806">
    <property type="entry name" value="PKS_PP-bd"/>
</dbReference>
<dbReference type="SMART" id="SM00823">
    <property type="entry name" value="PKS_PP"/>
    <property type="match status" value="1"/>
</dbReference>
<dbReference type="KEGG" id="rer:RER_23330"/>
<evidence type="ECO:0000256" key="3">
    <source>
        <dbReference type="ARBA" id="ARBA00022553"/>
    </source>
</evidence>
<dbReference type="AlphaFoldDB" id="C0ZXF6"/>
<dbReference type="PROSITE" id="PS50075">
    <property type="entry name" value="CARRIER"/>
    <property type="match status" value="1"/>
</dbReference>
<keyword evidence="3" id="KW-0597">Phosphoprotein</keyword>
<feature type="domain" description="Carrier" evidence="4">
    <location>
        <begin position="507"/>
        <end position="582"/>
    </location>
</feature>
<dbReference type="Pfam" id="PF00550">
    <property type="entry name" value="PP-binding"/>
    <property type="match status" value="1"/>
</dbReference>
<dbReference type="InterPro" id="IPR009081">
    <property type="entry name" value="PP-bd_ACP"/>
</dbReference>
<dbReference type="InterPro" id="IPR045851">
    <property type="entry name" value="AMP-bd_C_sf"/>
</dbReference>
<dbReference type="InterPro" id="IPR036736">
    <property type="entry name" value="ACP-like_sf"/>
</dbReference>
<dbReference type="Gene3D" id="3.30.300.30">
    <property type="match status" value="1"/>
</dbReference>
<evidence type="ECO:0000313" key="5">
    <source>
        <dbReference type="EMBL" id="BAH33041.1"/>
    </source>
</evidence>
<dbReference type="PROSITE" id="PS00012">
    <property type="entry name" value="PHOSPHOPANTETHEINE"/>
    <property type="match status" value="1"/>
</dbReference>
<comment type="cofactor">
    <cofactor evidence="1">
        <name>pantetheine 4'-phosphate</name>
        <dbReference type="ChEBI" id="CHEBI:47942"/>
    </cofactor>
</comment>
<dbReference type="PANTHER" id="PTHR44845">
    <property type="entry name" value="CARRIER DOMAIN-CONTAINING PROTEIN"/>
    <property type="match status" value="1"/>
</dbReference>
<reference evidence="5 6" key="2">
    <citation type="journal article" date="2006" name="Environ. Microbiol.">
        <title>Sequence analysis of three plasmids harboured in Rhodococcus erythropolis strain PR4.</title>
        <authorList>
            <person name="Sekine M."/>
            <person name="Tanikawa S."/>
            <person name="Omata S."/>
            <person name="Saito M."/>
            <person name="Fujisawa T."/>
            <person name="Tsukatani N."/>
            <person name="Tajima T."/>
            <person name="Sekigawa T."/>
            <person name="Kosugi H."/>
            <person name="Matsuo Y."/>
            <person name="Nishiko R."/>
            <person name="Imamura K."/>
            <person name="Ito M."/>
            <person name="Narita H."/>
            <person name="Tago S."/>
            <person name="Fujita N."/>
            <person name="Harayama S."/>
        </authorList>
    </citation>
    <scope>NUCLEOTIDE SEQUENCE [LARGE SCALE GENOMIC DNA]</scope>
    <source>
        <strain evidence="6">PR4 / NBRC 100887</strain>
    </source>
</reference>